<evidence type="ECO:0000313" key="1">
    <source>
        <dbReference type="EMBL" id="CAG8771374.1"/>
    </source>
</evidence>
<name>A0ACA9R0F3_9GLOM</name>
<evidence type="ECO:0000313" key="2">
    <source>
        <dbReference type="Proteomes" id="UP000789525"/>
    </source>
</evidence>
<dbReference type="Proteomes" id="UP000789525">
    <property type="component" value="Unassembled WGS sequence"/>
</dbReference>
<sequence length="194" mass="22628">DISQEYTEPLKDEEVRPIIIEALAGGIDTTANVFSFSIYYLAHYPSIKDRLLQEIDDFYNQNQNRSLTYDDLPNLIYCEAVIKEVSRVMTTAPFLSRYSTEPDVIGNIQWDADTHYLIFTPGIHLNENYWEEPKEFNVDRFISIDEQQQQQSGKNNLIMWGGGLRQCPGRKLAMLELKCFLVSMFRNWDVELLD</sequence>
<reference evidence="1" key="1">
    <citation type="submission" date="2021-06" db="EMBL/GenBank/DDBJ databases">
        <authorList>
            <person name="Kallberg Y."/>
            <person name="Tangrot J."/>
            <person name="Rosling A."/>
        </authorList>
    </citation>
    <scope>NUCLEOTIDE SEQUENCE</scope>
    <source>
        <strain evidence="1">CL356</strain>
    </source>
</reference>
<protein>
    <submittedName>
        <fullName evidence="1">4056_t:CDS:1</fullName>
    </submittedName>
</protein>
<feature type="non-terminal residue" evidence="1">
    <location>
        <position position="194"/>
    </location>
</feature>
<feature type="non-terminal residue" evidence="1">
    <location>
        <position position="1"/>
    </location>
</feature>
<gene>
    <name evidence="1" type="ORF">ACOLOM_LOCUS13818</name>
</gene>
<accession>A0ACA9R0F3</accession>
<comment type="caution">
    <text evidence="1">The sequence shown here is derived from an EMBL/GenBank/DDBJ whole genome shotgun (WGS) entry which is preliminary data.</text>
</comment>
<keyword evidence="2" id="KW-1185">Reference proteome</keyword>
<dbReference type="EMBL" id="CAJVPT010065091">
    <property type="protein sequence ID" value="CAG8771374.1"/>
    <property type="molecule type" value="Genomic_DNA"/>
</dbReference>
<organism evidence="1 2">
    <name type="scientific">Acaulospora colombiana</name>
    <dbReference type="NCBI Taxonomy" id="27376"/>
    <lineage>
        <taxon>Eukaryota</taxon>
        <taxon>Fungi</taxon>
        <taxon>Fungi incertae sedis</taxon>
        <taxon>Mucoromycota</taxon>
        <taxon>Glomeromycotina</taxon>
        <taxon>Glomeromycetes</taxon>
        <taxon>Diversisporales</taxon>
        <taxon>Acaulosporaceae</taxon>
        <taxon>Acaulospora</taxon>
    </lineage>
</organism>
<proteinExistence type="predicted"/>